<dbReference type="Proteomes" id="UP001175000">
    <property type="component" value="Unassembled WGS sequence"/>
</dbReference>
<sequence length="350" mass="40456">MPSPVRPATDARHRRACFSLFRALLRQGRRVPLPDDITPGLLRGPTNPIQALIARAFRKNRKDTSKRLVVSALQNGYRFLTLLDAAAQSPPQPARNEVLSFLRDNQSRVLAARARAAANQPPPKPPPALPVLTLVSENPIVYKPTQPPLPLSAFKSGVRRIPHLDMCNTTHPFLRFRKPQSPKLSSALLHRHNLREANIIASKKFREEDMDFVEQEDKWENQLRRLMRADPEKTTYKSTLIEVMNETHKWLHWDFEDALARGKALWEIVERERALAKREKKDARTRASRERKARIAKGEVVETVGLEKFERHLEEKRRMWPPVGVVRRRRVEARAERRAEWEKGDQPATL</sequence>
<name>A0AA40BWX7_9PEZI</name>
<proteinExistence type="predicted"/>
<reference evidence="1" key="1">
    <citation type="submission" date="2023-06" db="EMBL/GenBank/DDBJ databases">
        <title>Genome-scale phylogeny and comparative genomics of the fungal order Sordariales.</title>
        <authorList>
            <consortium name="Lawrence Berkeley National Laboratory"/>
            <person name="Hensen N."/>
            <person name="Bonometti L."/>
            <person name="Westerberg I."/>
            <person name="Brannstrom I.O."/>
            <person name="Guillou S."/>
            <person name="Cros-Aarteil S."/>
            <person name="Calhoun S."/>
            <person name="Haridas S."/>
            <person name="Kuo A."/>
            <person name="Mondo S."/>
            <person name="Pangilinan J."/>
            <person name="Riley R."/>
            <person name="Labutti K."/>
            <person name="Andreopoulos B."/>
            <person name="Lipzen A."/>
            <person name="Chen C."/>
            <person name="Yanf M."/>
            <person name="Daum C."/>
            <person name="Ng V."/>
            <person name="Clum A."/>
            <person name="Steindorff A."/>
            <person name="Ohm R."/>
            <person name="Martin F."/>
            <person name="Silar P."/>
            <person name="Natvig D."/>
            <person name="Lalanne C."/>
            <person name="Gautier V."/>
            <person name="Ament-Velasquez S.L."/>
            <person name="Kruys A."/>
            <person name="Hutchinson M.I."/>
            <person name="Powell A.J."/>
            <person name="Barry K."/>
            <person name="Miller A.N."/>
            <person name="Grigoriev I.V."/>
            <person name="Debuchy R."/>
            <person name="Gladieux P."/>
            <person name="Thoren M.H."/>
            <person name="Johannesson H."/>
        </authorList>
    </citation>
    <scope>NUCLEOTIDE SEQUENCE</scope>
    <source>
        <strain evidence="1">CBS 606.72</strain>
    </source>
</reference>
<dbReference type="CDD" id="cd20273">
    <property type="entry name" value="Complex1_LYR_unchar"/>
    <property type="match status" value="1"/>
</dbReference>
<organism evidence="1 2">
    <name type="scientific">Immersiella caudata</name>
    <dbReference type="NCBI Taxonomy" id="314043"/>
    <lineage>
        <taxon>Eukaryota</taxon>
        <taxon>Fungi</taxon>
        <taxon>Dikarya</taxon>
        <taxon>Ascomycota</taxon>
        <taxon>Pezizomycotina</taxon>
        <taxon>Sordariomycetes</taxon>
        <taxon>Sordariomycetidae</taxon>
        <taxon>Sordariales</taxon>
        <taxon>Lasiosphaeriaceae</taxon>
        <taxon>Immersiella</taxon>
    </lineage>
</organism>
<dbReference type="AlphaFoldDB" id="A0AA40BWX7"/>
<dbReference type="EMBL" id="JAULSU010000005">
    <property type="protein sequence ID" value="KAK0616655.1"/>
    <property type="molecule type" value="Genomic_DNA"/>
</dbReference>
<comment type="caution">
    <text evidence="1">The sequence shown here is derived from an EMBL/GenBank/DDBJ whole genome shotgun (WGS) entry which is preliminary data.</text>
</comment>
<gene>
    <name evidence="1" type="ORF">B0T14DRAFT_523572</name>
</gene>
<evidence type="ECO:0000313" key="2">
    <source>
        <dbReference type="Proteomes" id="UP001175000"/>
    </source>
</evidence>
<accession>A0AA40BWX7</accession>
<dbReference type="InterPro" id="IPR046896">
    <property type="entry name" value="Cup1-like_N"/>
</dbReference>
<evidence type="ECO:0000313" key="1">
    <source>
        <dbReference type="EMBL" id="KAK0616655.1"/>
    </source>
</evidence>
<keyword evidence="2" id="KW-1185">Reference proteome</keyword>
<protein>
    <submittedName>
        <fullName evidence="1">Uncharacterized protein</fullName>
    </submittedName>
</protein>